<name>A0A4Y6EPR3_9CAUD</name>
<protein>
    <submittedName>
        <fullName evidence="1">Minor tail protein</fullName>
    </submittedName>
</protein>
<organism evidence="1 2">
    <name type="scientific">Gordonia phage Coeur</name>
    <dbReference type="NCBI Taxonomy" id="2571246"/>
    <lineage>
        <taxon>Viruses</taxon>
        <taxon>Duplodnaviria</taxon>
        <taxon>Heunggongvirae</taxon>
        <taxon>Uroviricota</taxon>
        <taxon>Caudoviricetes</taxon>
        <taxon>Coeurvirus</taxon>
        <taxon>Coeurvirus coeur</taxon>
    </lineage>
</organism>
<dbReference type="Proteomes" id="UP000318668">
    <property type="component" value="Segment"/>
</dbReference>
<keyword evidence="2" id="KW-1185">Reference proteome</keyword>
<dbReference type="RefSeq" id="YP_010674582.1">
    <property type="nucleotide sequence ID" value="NC_070994.1"/>
</dbReference>
<sequence>MATVRVVVVGARTTRAGLDRARRQVARLDRPTREATRAVADLAARLAPKRTTRLARGNRPRVAGNVGQVINRVRYAPYVEYGTEHMHEQPFMRPAARLADVTTPFEDHVDRAIRHL</sequence>
<dbReference type="KEGG" id="vg:77950896"/>
<accession>A0A4Y6EPR3</accession>
<evidence type="ECO:0000313" key="2">
    <source>
        <dbReference type="Proteomes" id="UP000318668"/>
    </source>
</evidence>
<evidence type="ECO:0000313" key="1">
    <source>
        <dbReference type="EMBL" id="QDF17429.1"/>
    </source>
</evidence>
<reference evidence="1 2" key="1">
    <citation type="submission" date="2019-04" db="EMBL/GenBank/DDBJ databases">
        <authorList>
            <person name="Alwine J.A."/>
            <person name="Grubb S.R."/>
            <person name="Haszto C.S."/>
            <person name="Molleti L.S."/>
            <person name="Simms M.O."/>
            <person name="Butela K.A."/>
            <person name="Garlena R.A."/>
            <person name="Russell D.A."/>
            <person name="Pope W.H."/>
            <person name="Jacobs-Sera D."/>
            <person name="Hatfull G.F."/>
        </authorList>
    </citation>
    <scope>NUCLEOTIDE SEQUENCE [LARGE SCALE GENOMIC DNA]</scope>
</reference>
<gene>
    <name evidence="1" type="primary">11</name>
    <name evidence="1" type="ORF">SEA_COEUR_11</name>
</gene>
<dbReference type="EMBL" id="MK801723">
    <property type="protein sequence ID" value="QDF17429.1"/>
    <property type="molecule type" value="Genomic_DNA"/>
</dbReference>
<dbReference type="GeneID" id="77950896"/>
<proteinExistence type="predicted"/>